<dbReference type="Proteomes" id="UP000010146">
    <property type="component" value="Unassembled WGS sequence"/>
</dbReference>
<proteinExistence type="predicted"/>
<accession>A0A0F5PPJ4</accession>
<dbReference type="EMBL" id="ABXP02000029">
    <property type="protein sequence ID" value="KKC30577.1"/>
    <property type="molecule type" value="Genomic_DNA"/>
</dbReference>
<evidence type="ECO:0000313" key="2">
    <source>
        <dbReference type="Proteomes" id="UP000010146"/>
    </source>
</evidence>
<protein>
    <submittedName>
        <fullName evidence="1">Uncharacterized protein</fullName>
    </submittedName>
</protein>
<reference evidence="2" key="3">
    <citation type="submission" date="2015-02" db="EMBL/GenBank/DDBJ databases">
        <title>Genome analysis of three genomes within the thermophilic hydrogenogenic bacterial species Caldanaerobacter subterraneus.</title>
        <authorList>
            <person name="Sant'Anna F.H."/>
            <person name="Lebedinsky A."/>
            <person name="Sokolova T."/>
            <person name="Robb F.T."/>
            <person name="Gonzalez J.M."/>
        </authorList>
    </citation>
    <scope>NUCLEOTIDE SEQUENCE [LARGE SCALE GENOMIC DNA]</scope>
    <source>
        <strain evidence="2">DSM 12653</strain>
    </source>
</reference>
<sequence length="72" mass="8140">MASYLSKTLSWGTDLLVVTPFVDEGMLSLVERFFGDKDVMLVYMSSKGIENVPHNVKLFYYSEEGKEIEVVG</sequence>
<evidence type="ECO:0000313" key="1">
    <source>
        <dbReference type="EMBL" id="KKC30577.1"/>
    </source>
</evidence>
<dbReference type="AlphaFoldDB" id="A0A0F5PPJ4"/>
<comment type="caution">
    <text evidence="1">The sequence shown here is derived from an EMBL/GenBank/DDBJ whole genome shotgun (WGS) entry which is preliminary data.</text>
</comment>
<gene>
    <name evidence="1" type="ORF">CDSM653_00354</name>
</gene>
<reference evidence="1 2" key="1">
    <citation type="submission" date="2008-07" db="EMBL/GenBank/DDBJ databases">
        <authorList>
            <person name="Gonzalez J."/>
            <person name="Sokolova T."/>
            <person name="Ferriera S."/>
            <person name="Johnson J."/>
            <person name="Kravitz S."/>
            <person name="Beeson K."/>
            <person name="Sutton G."/>
            <person name="Rogers Y.-H."/>
            <person name="Friedman R."/>
            <person name="Frazier M."/>
            <person name="Venter J.C."/>
        </authorList>
    </citation>
    <scope>NUCLEOTIDE SEQUENCE [LARGE SCALE GENOMIC DNA]</scope>
    <source>
        <strain evidence="1 2">DSM 12653</strain>
    </source>
</reference>
<name>A0A0F5PPJ4_9THEO</name>
<reference evidence="1 2" key="2">
    <citation type="journal article" date="2015" name="BMC Genomics">
        <title>Analysis of three genomes within the thermophilic bacterial species Caldanaerobacter subterraneus with a focus on carbon monoxide dehydrogenase evolution and hydrolase diversity.</title>
        <authorList>
            <person name="Sant'Anna F.H."/>
            <person name="Lebedinsky A.V."/>
            <person name="Sokolova T.G."/>
            <person name="Robb F.T."/>
            <person name="Gonzalez J.M."/>
        </authorList>
    </citation>
    <scope>NUCLEOTIDE SEQUENCE [LARGE SCALE GENOMIC DNA]</scope>
    <source>
        <strain evidence="1 2">DSM 12653</strain>
    </source>
</reference>
<organism evidence="1 2">
    <name type="scientific">Caldanaerobacter subterraneus subsp. pacificus DSM 12653</name>
    <dbReference type="NCBI Taxonomy" id="391606"/>
    <lineage>
        <taxon>Bacteria</taxon>
        <taxon>Bacillati</taxon>
        <taxon>Bacillota</taxon>
        <taxon>Clostridia</taxon>
        <taxon>Thermoanaerobacterales</taxon>
        <taxon>Thermoanaerobacteraceae</taxon>
        <taxon>Caldanaerobacter</taxon>
    </lineage>
</organism>